<proteinExistence type="predicted"/>
<evidence type="ECO:0000313" key="2">
    <source>
        <dbReference type="EMBL" id="MFD1064221.1"/>
    </source>
</evidence>
<comment type="caution">
    <text evidence="2">The sequence shown here is derived from an EMBL/GenBank/DDBJ whole genome shotgun (WGS) entry which is preliminary data.</text>
</comment>
<feature type="transmembrane region" description="Helical" evidence="1">
    <location>
        <begin position="36"/>
        <end position="56"/>
    </location>
</feature>
<dbReference type="InterPro" id="IPR025250">
    <property type="entry name" value="DUF4199"/>
</dbReference>
<dbReference type="EMBL" id="JBHTJL010000016">
    <property type="protein sequence ID" value="MFD1064221.1"/>
    <property type="molecule type" value="Genomic_DNA"/>
</dbReference>
<keyword evidence="1" id="KW-0472">Membrane</keyword>
<keyword evidence="1" id="KW-0812">Transmembrane</keyword>
<evidence type="ECO:0000313" key="3">
    <source>
        <dbReference type="Proteomes" id="UP001597013"/>
    </source>
</evidence>
<feature type="transmembrane region" description="Helical" evidence="1">
    <location>
        <begin position="147"/>
        <end position="167"/>
    </location>
</feature>
<dbReference type="Pfam" id="PF13858">
    <property type="entry name" value="DUF4199"/>
    <property type="match status" value="1"/>
</dbReference>
<dbReference type="RefSeq" id="WP_386132430.1">
    <property type="nucleotide sequence ID" value="NZ_JBHTJL010000016.1"/>
</dbReference>
<organism evidence="2 3">
    <name type="scientific">Winogradskyella litorisediminis</name>
    <dbReference type="NCBI Taxonomy" id="1156618"/>
    <lineage>
        <taxon>Bacteria</taxon>
        <taxon>Pseudomonadati</taxon>
        <taxon>Bacteroidota</taxon>
        <taxon>Flavobacteriia</taxon>
        <taxon>Flavobacteriales</taxon>
        <taxon>Flavobacteriaceae</taxon>
        <taxon>Winogradskyella</taxon>
    </lineage>
</organism>
<keyword evidence="1" id="KW-1133">Transmembrane helix</keyword>
<feature type="transmembrane region" description="Helical" evidence="1">
    <location>
        <begin position="76"/>
        <end position="98"/>
    </location>
</feature>
<evidence type="ECO:0000256" key="1">
    <source>
        <dbReference type="SAM" id="Phobius"/>
    </source>
</evidence>
<sequence>MEKSLKSNALNFGLYLGVILAAINIIVYVIDIKLYSSLWVAAVSIVTIITLGTISCNSSKKLLGGFMSFKEAFTSYFITVAVGLFISTIIYFVLFNFVDPESAQVLAEMQIDGQVEMMENFGAPQESIDEAVAKMKENNPFSIGNQILGYAIFLTIMSLIGLIVAAITKRKDPNVA</sequence>
<keyword evidence="3" id="KW-1185">Reference proteome</keyword>
<reference evidence="3" key="1">
    <citation type="journal article" date="2019" name="Int. J. Syst. Evol. Microbiol.">
        <title>The Global Catalogue of Microorganisms (GCM) 10K type strain sequencing project: providing services to taxonomists for standard genome sequencing and annotation.</title>
        <authorList>
            <consortium name="The Broad Institute Genomics Platform"/>
            <consortium name="The Broad Institute Genome Sequencing Center for Infectious Disease"/>
            <person name="Wu L."/>
            <person name="Ma J."/>
        </authorList>
    </citation>
    <scope>NUCLEOTIDE SEQUENCE [LARGE SCALE GENOMIC DNA]</scope>
    <source>
        <strain evidence="3">CCUG 62215</strain>
    </source>
</reference>
<accession>A0ABW3NC54</accession>
<dbReference type="Proteomes" id="UP001597013">
    <property type="component" value="Unassembled WGS sequence"/>
</dbReference>
<feature type="transmembrane region" description="Helical" evidence="1">
    <location>
        <begin position="12"/>
        <end position="30"/>
    </location>
</feature>
<protein>
    <submittedName>
        <fullName evidence="2">DUF4199 domain-containing protein</fullName>
    </submittedName>
</protein>
<name>A0ABW3NC54_9FLAO</name>
<gene>
    <name evidence="2" type="ORF">ACFQ1Q_13275</name>
</gene>